<dbReference type="AlphaFoldDB" id="A0A182MF20"/>
<dbReference type="Proteomes" id="UP000075883">
    <property type="component" value="Unassembled WGS sequence"/>
</dbReference>
<protein>
    <submittedName>
        <fullName evidence="2">Uncharacterized protein</fullName>
    </submittedName>
</protein>
<keyword evidence="1" id="KW-0812">Transmembrane</keyword>
<organism evidence="2 3">
    <name type="scientific">Anopheles culicifacies</name>
    <dbReference type="NCBI Taxonomy" id="139723"/>
    <lineage>
        <taxon>Eukaryota</taxon>
        <taxon>Metazoa</taxon>
        <taxon>Ecdysozoa</taxon>
        <taxon>Arthropoda</taxon>
        <taxon>Hexapoda</taxon>
        <taxon>Insecta</taxon>
        <taxon>Pterygota</taxon>
        <taxon>Neoptera</taxon>
        <taxon>Endopterygota</taxon>
        <taxon>Diptera</taxon>
        <taxon>Nematocera</taxon>
        <taxon>Culicoidea</taxon>
        <taxon>Culicidae</taxon>
        <taxon>Anophelinae</taxon>
        <taxon>Anopheles</taxon>
        <taxon>culicifacies species complex</taxon>
    </lineage>
</organism>
<evidence type="ECO:0000313" key="3">
    <source>
        <dbReference type="Proteomes" id="UP000075883"/>
    </source>
</evidence>
<dbReference type="EnsemblMetazoa" id="ACUA016719-RA">
    <property type="protein sequence ID" value="ACUA016719-PA"/>
    <property type="gene ID" value="ACUA016719"/>
</dbReference>
<reference evidence="2" key="2">
    <citation type="submission" date="2020-05" db="UniProtKB">
        <authorList>
            <consortium name="EnsemblMetazoa"/>
        </authorList>
    </citation>
    <scope>IDENTIFICATION</scope>
    <source>
        <strain evidence="2">A-37</strain>
    </source>
</reference>
<keyword evidence="1" id="KW-0472">Membrane</keyword>
<evidence type="ECO:0000313" key="2">
    <source>
        <dbReference type="EnsemblMetazoa" id="ACUA016719-PA"/>
    </source>
</evidence>
<accession>A0A182MF20</accession>
<name>A0A182MF20_9DIPT</name>
<dbReference type="VEuPathDB" id="VectorBase:ACUA016719"/>
<proteinExistence type="predicted"/>
<keyword evidence="3" id="KW-1185">Reference proteome</keyword>
<sequence length="187" mass="21119">MQPATQITNTVKATARLQGGSCRLVCVPRGLYPQHSAQSRFWRTIHEGVMLGRFHAQVKAERQSYRKAFVLDPHASKLSAIVGPQNAHVLPVEDGQLERASMRFFRKKMSLLYTATYRYKRALQTMAAGVFLIYMTLVLYQNVYGYDGSGDSADPDRVATGDNLQVSKPHQTVTLGYRIWGHSKERE</sequence>
<reference evidence="3" key="1">
    <citation type="submission" date="2013-09" db="EMBL/GenBank/DDBJ databases">
        <title>The Genome Sequence of Anopheles culicifacies species A.</title>
        <authorList>
            <consortium name="The Broad Institute Genomics Platform"/>
            <person name="Neafsey D.E."/>
            <person name="Besansky N."/>
            <person name="Howell P."/>
            <person name="Walton C."/>
            <person name="Young S.K."/>
            <person name="Zeng Q."/>
            <person name="Gargeya S."/>
            <person name="Fitzgerald M."/>
            <person name="Haas B."/>
            <person name="Abouelleil A."/>
            <person name="Allen A.W."/>
            <person name="Alvarado L."/>
            <person name="Arachchi H.M."/>
            <person name="Berlin A.M."/>
            <person name="Chapman S.B."/>
            <person name="Gainer-Dewar J."/>
            <person name="Goldberg J."/>
            <person name="Griggs A."/>
            <person name="Gujja S."/>
            <person name="Hansen M."/>
            <person name="Howarth C."/>
            <person name="Imamovic A."/>
            <person name="Ireland A."/>
            <person name="Larimer J."/>
            <person name="McCowan C."/>
            <person name="Murphy C."/>
            <person name="Pearson M."/>
            <person name="Poon T.W."/>
            <person name="Priest M."/>
            <person name="Roberts A."/>
            <person name="Saif S."/>
            <person name="Shea T."/>
            <person name="Sisk P."/>
            <person name="Sykes S."/>
            <person name="Wortman J."/>
            <person name="Nusbaum C."/>
            <person name="Birren B."/>
        </authorList>
    </citation>
    <scope>NUCLEOTIDE SEQUENCE [LARGE SCALE GENOMIC DNA]</scope>
    <source>
        <strain evidence="3">A-37</strain>
    </source>
</reference>
<dbReference type="EMBL" id="AXCM01005878">
    <property type="status" value="NOT_ANNOTATED_CDS"/>
    <property type="molecule type" value="Genomic_DNA"/>
</dbReference>
<evidence type="ECO:0000256" key="1">
    <source>
        <dbReference type="SAM" id="Phobius"/>
    </source>
</evidence>
<keyword evidence="1" id="KW-1133">Transmembrane helix</keyword>
<feature type="transmembrane region" description="Helical" evidence="1">
    <location>
        <begin position="122"/>
        <end position="140"/>
    </location>
</feature>